<dbReference type="AlphaFoldDB" id="A0A5C5ZLL6"/>
<dbReference type="EMBL" id="SJPQ01000003">
    <property type="protein sequence ID" value="TWT87721.1"/>
    <property type="molecule type" value="Genomic_DNA"/>
</dbReference>
<feature type="transmembrane region" description="Helical" evidence="5">
    <location>
        <begin position="177"/>
        <end position="197"/>
    </location>
</feature>
<feature type="domain" description="EamA" evidence="6">
    <location>
        <begin position="2"/>
        <end position="134"/>
    </location>
</feature>
<keyword evidence="3 5" id="KW-1133">Transmembrane helix</keyword>
<feature type="transmembrane region" description="Helical" evidence="5">
    <location>
        <begin position="245"/>
        <end position="265"/>
    </location>
</feature>
<evidence type="ECO:0000256" key="4">
    <source>
        <dbReference type="ARBA" id="ARBA00023136"/>
    </source>
</evidence>
<dbReference type="PANTHER" id="PTHR32322">
    <property type="entry name" value="INNER MEMBRANE TRANSPORTER"/>
    <property type="match status" value="1"/>
</dbReference>
<feature type="transmembrane region" description="Helical" evidence="5">
    <location>
        <begin position="217"/>
        <end position="238"/>
    </location>
</feature>
<feature type="transmembrane region" description="Helical" evidence="5">
    <location>
        <begin position="146"/>
        <end position="165"/>
    </location>
</feature>
<organism evidence="7 8">
    <name type="scientific">Pseudobythopirellula maris</name>
    <dbReference type="NCBI Taxonomy" id="2527991"/>
    <lineage>
        <taxon>Bacteria</taxon>
        <taxon>Pseudomonadati</taxon>
        <taxon>Planctomycetota</taxon>
        <taxon>Planctomycetia</taxon>
        <taxon>Pirellulales</taxon>
        <taxon>Lacipirellulaceae</taxon>
        <taxon>Pseudobythopirellula</taxon>
    </lineage>
</organism>
<evidence type="ECO:0000259" key="6">
    <source>
        <dbReference type="Pfam" id="PF00892"/>
    </source>
</evidence>
<comment type="subcellular location">
    <subcellularLocation>
        <location evidence="1">Membrane</location>
        <topology evidence="1">Multi-pass membrane protein</topology>
    </subcellularLocation>
</comment>
<feature type="transmembrane region" description="Helical" evidence="5">
    <location>
        <begin position="121"/>
        <end position="140"/>
    </location>
</feature>
<dbReference type="GO" id="GO:0016020">
    <property type="term" value="C:membrane"/>
    <property type="evidence" value="ECO:0007669"/>
    <property type="project" value="UniProtKB-SubCell"/>
</dbReference>
<evidence type="ECO:0000256" key="3">
    <source>
        <dbReference type="ARBA" id="ARBA00022989"/>
    </source>
</evidence>
<dbReference type="Pfam" id="PF00892">
    <property type="entry name" value="EamA"/>
    <property type="match status" value="2"/>
</dbReference>
<evidence type="ECO:0000313" key="7">
    <source>
        <dbReference type="EMBL" id="TWT87721.1"/>
    </source>
</evidence>
<keyword evidence="2 5" id="KW-0812">Transmembrane</keyword>
<feature type="transmembrane region" description="Helical" evidence="5">
    <location>
        <begin position="90"/>
        <end position="109"/>
    </location>
</feature>
<dbReference type="RefSeq" id="WP_197525822.1">
    <property type="nucleotide sequence ID" value="NZ_SJPQ01000003.1"/>
</dbReference>
<feature type="transmembrane region" description="Helical" evidence="5">
    <location>
        <begin position="65"/>
        <end position="84"/>
    </location>
</feature>
<evidence type="ECO:0000256" key="1">
    <source>
        <dbReference type="ARBA" id="ARBA00004141"/>
    </source>
</evidence>
<protein>
    <submittedName>
        <fullName evidence="7">EamA-like transporter family protein</fullName>
    </submittedName>
</protein>
<name>A0A5C5ZLL6_9BACT</name>
<dbReference type="InterPro" id="IPR050638">
    <property type="entry name" value="AA-Vitamin_Transporters"/>
</dbReference>
<accession>A0A5C5ZLL6</accession>
<reference evidence="7 8" key="1">
    <citation type="submission" date="2019-02" db="EMBL/GenBank/DDBJ databases">
        <title>Deep-cultivation of Planctomycetes and their phenomic and genomic characterization uncovers novel biology.</title>
        <authorList>
            <person name="Wiegand S."/>
            <person name="Jogler M."/>
            <person name="Boedeker C."/>
            <person name="Pinto D."/>
            <person name="Vollmers J."/>
            <person name="Rivas-Marin E."/>
            <person name="Kohn T."/>
            <person name="Peeters S.H."/>
            <person name="Heuer A."/>
            <person name="Rast P."/>
            <person name="Oberbeckmann S."/>
            <person name="Bunk B."/>
            <person name="Jeske O."/>
            <person name="Meyerdierks A."/>
            <person name="Storesund J.E."/>
            <person name="Kallscheuer N."/>
            <person name="Luecker S."/>
            <person name="Lage O.M."/>
            <person name="Pohl T."/>
            <person name="Merkel B.J."/>
            <person name="Hornburger P."/>
            <person name="Mueller R.-W."/>
            <person name="Bruemmer F."/>
            <person name="Labrenz M."/>
            <person name="Spormann A.M."/>
            <person name="Op Den Camp H."/>
            <person name="Overmann J."/>
            <person name="Amann R."/>
            <person name="Jetten M.S.M."/>
            <person name="Mascher T."/>
            <person name="Medema M.H."/>
            <person name="Devos D.P."/>
            <person name="Kaster A.-K."/>
            <person name="Ovreas L."/>
            <person name="Rohde M."/>
            <person name="Galperin M.Y."/>
            <person name="Jogler C."/>
        </authorList>
    </citation>
    <scope>NUCLEOTIDE SEQUENCE [LARGE SCALE GENOMIC DNA]</scope>
    <source>
        <strain evidence="7 8">Mal64</strain>
    </source>
</reference>
<evidence type="ECO:0000256" key="5">
    <source>
        <dbReference type="SAM" id="Phobius"/>
    </source>
</evidence>
<feature type="transmembrane region" description="Helical" evidence="5">
    <location>
        <begin position="36"/>
        <end position="53"/>
    </location>
</feature>
<sequence>MAHLYFALICLLFGSNFFLMSRATLAFGPMEIGFWRVASAGLVLALIWGLAARKARLRKEELPKVLFVALIANCYPYVAQPLLISQGFGHSFFGMMVAFAPLLTILVSVPMLGIWPSWRQVVGVLVGLVCIGLLMADGSSRGIEPWMLLVAVSVPLSYAVGNTYLRRYLQHAAPTPMSTVMMAISSAALAPLAFGGFVPEGALGEPARTPTPDQWPVAVAALATLGFLGTGGTIWMFVRLVQDRGPLFAGMVTYVVPVLALLWGLVDGEKITTIQLVAIGGVLSMVALVQSAPPESGDAIVPADSHETAADEEDEVAIALID</sequence>
<evidence type="ECO:0000256" key="2">
    <source>
        <dbReference type="ARBA" id="ARBA00022692"/>
    </source>
</evidence>
<proteinExistence type="predicted"/>
<feature type="transmembrane region" description="Helical" evidence="5">
    <location>
        <begin position="271"/>
        <end position="289"/>
    </location>
</feature>
<keyword evidence="8" id="KW-1185">Reference proteome</keyword>
<dbReference type="InterPro" id="IPR000620">
    <property type="entry name" value="EamA_dom"/>
</dbReference>
<gene>
    <name evidence="7" type="ORF">Mal64_32640</name>
</gene>
<dbReference type="PANTHER" id="PTHR32322:SF2">
    <property type="entry name" value="EAMA DOMAIN-CONTAINING PROTEIN"/>
    <property type="match status" value="1"/>
</dbReference>
<keyword evidence="4 5" id="KW-0472">Membrane</keyword>
<evidence type="ECO:0000313" key="8">
    <source>
        <dbReference type="Proteomes" id="UP000315440"/>
    </source>
</evidence>
<feature type="domain" description="EamA" evidence="6">
    <location>
        <begin position="146"/>
        <end position="288"/>
    </location>
</feature>
<dbReference type="Proteomes" id="UP000315440">
    <property type="component" value="Unassembled WGS sequence"/>
</dbReference>
<comment type="caution">
    <text evidence="7">The sequence shown here is derived from an EMBL/GenBank/DDBJ whole genome shotgun (WGS) entry which is preliminary data.</text>
</comment>